<evidence type="ECO:0000313" key="2">
    <source>
        <dbReference type="Proteomes" id="UP000225564"/>
    </source>
</evidence>
<organism evidence="1 2">
    <name type="scientific">Vibrio phage pVco-5</name>
    <dbReference type="NCBI Taxonomy" id="1965485"/>
    <lineage>
        <taxon>Viruses</taxon>
        <taxon>Duplodnaviria</taxon>
        <taxon>Heunggongvirae</taxon>
        <taxon>Uroviricota</taxon>
        <taxon>Caudoviricetes</taxon>
        <taxon>Schitoviridae</taxon>
        <taxon>Vicoquintavirus</taxon>
        <taxon>Vicoquintavirus Pvco5</taxon>
    </lineage>
</organism>
<name>A0A1W6JUY3_9CAUD</name>
<dbReference type="Proteomes" id="UP000225564">
    <property type="component" value="Segment"/>
</dbReference>
<accession>A0A1W6JUY3</accession>
<sequence>MNLLPTYEHKAGSTYGDVMFDYRDEALNFQIKIHAWLVFNIFDDEITPADEDANFKRITNNA</sequence>
<proteinExistence type="predicted"/>
<reference evidence="1 2" key="1">
    <citation type="submission" date="2017-02" db="EMBL/GenBank/DDBJ databases">
        <title>Comeplete genome sequence of Bacteriophage pVco-5, that infects Vibrio corallilyticus.</title>
        <authorList>
            <person name="Kim H.J."/>
            <person name="Park S.C."/>
        </authorList>
    </citation>
    <scope>NUCLEOTIDE SEQUENCE [LARGE SCALE GENOMIC DNA]</scope>
</reference>
<gene>
    <name evidence="1" type="ORF">pVco5_093</name>
</gene>
<dbReference type="EMBL" id="KY612839">
    <property type="protein sequence ID" value="ARM71081.1"/>
    <property type="molecule type" value="Genomic_DNA"/>
</dbReference>
<protein>
    <submittedName>
        <fullName evidence="1">Uncharacterized protein</fullName>
    </submittedName>
</protein>
<keyword evidence="2" id="KW-1185">Reference proteome</keyword>
<evidence type="ECO:0000313" key="1">
    <source>
        <dbReference type="EMBL" id="ARM71081.1"/>
    </source>
</evidence>